<organism evidence="2 3">
    <name type="scientific">Anabas testudineus</name>
    <name type="common">Climbing perch</name>
    <name type="synonym">Anthias testudineus</name>
    <dbReference type="NCBI Taxonomy" id="64144"/>
    <lineage>
        <taxon>Eukaryota</taxon>
        <taxon>Metazoa</taxon>
        <taxon>Chordata</taxon>
        <taxon>Craniata</taxon>
        <taxon>Vertebrata</taxon>
        <taxon>Euteleostomi</taxon>
        <taxon>Actinopterygii</taxon>
        <taxon>Neopterygii</taxon>
        <taxon>Teleostei</taxon>
        <taxon>Neoteleostei</taxon>
        <taxon>Acanthomorphata</taxon>
        <taxon>Anabantaria</taxon>
        <taxon>Anabantiformes</taxon>
        <taxon>Anabantoidei</taxon>
        <taxon>Anabantidae</taxon>
        <taxon>Anabas</taxon>
    </lineage>
</organism>
<evidence type="ECO:0000256" key="1">
    <source>
        <dbReference type="SAM" id="Coils"/>
    </source>
</evidence>
<dbReference type="InterPro" id="IPR038834">
    <property type="entry name" value="CCDC175"/>
</dbReference>
<dbReference type="PANTHER" id="PTHR35347">
    <property type="entry name" value="COILED-COIL DOMAIN-CONTAINING PROTEIN 175"/>
    <property type="match status" value="1"/>
</dbReference>
<proteinExistence type="predicted"/>
<dbReference type="FunCoup" id="A0A3Q1JEC4">
    <property type="interactions" value="6"/>
</dbReference>
<evidence type="ECO:0000313" key="3">
    <source>
        <dbReference type="Proteomes" id="UP000265040"/>
    </source>
</evidence>
<reference evidence="2" key="3">
    <citation type="submission" date="2025-09" db="UniProtKB">
        <authorList>
            <consortium name="Ensembl"/>
        </authorList>
    </citation>
    <scope>IDENTIFICATION</scope>
</reference>
<feature type="coiled-coil region" evidence="1">
    <location>
        <begin position="153"/>
        <end position="297"/>
    </location>
</feature>
<name>A0A3Q1JEC4_ANATE</name>
<dbReference type="AlphaFoldDB" id="A0A3Q1JEC4"/>
<sequence length="432" mass="49793">MVAQEHLKELDKQLQEEAVPFAPEVCLHLTEIAAAIAELEADRRAAHELLEVETIENSKLRHQINNIRERMSQEIMADVEAARASNAEQIDQLQKELNVMSQLQESTVKSQEAILSKKEALYHEREQAQAEHDGIVATLNGEITLKYSSQMRLDHTREQIEELKSCIAAAEQDKITLKRKIQLEREDFNMKKDNLSRDVHQTEANIKQQKEAIKMNRKELARVNSKKHEIQEHLGELTAEMAKQESSVQRLTASRKSELELSIQGLKEETSALLQPKKEAKAELEALRASHMDMLNKQASELRAVEISIYDNSVKLEQVSMENSRLHLCIRQMTEDVNRTRQNKDRYQQEIHKFTEHIKTLCESLQEAWGEDLLVTQDYQRSNNVVLMSLSDLLNHLETRRQQLGHVNSLLHQQMLDFSKRLGDKTTVGPHS</sequence>
<protein>
    <submittedName>
        <fullName evidence="2">Uncharacterized protein</fullName>
    </submittedName>
</protein>
<dbReference type="Ensembl" id="ENSATET00000033811.2">
    <property type="protein sequence ID" value="ENSATEP00000033327.1"/>
    <property type="gene ID" value="ENSATEG00000022977.2"/>
</dbReference>
<dbReference type="InParanoid" id="A0A3Q1JEC4"/>
<reference evidence="2" key="2">
    <citation type="submission" date="2025-08" db="UniProtKB">
        <authorList>
            <consortium name="Ensembl"/>
        </authorList>
    </citation>
    <scope>IDENTIFICATION</scope>
</reference>
<dbReference type="GeneTree" id="ENSGT00940000167646"/>
<dbReference type="OrthoDB" id="10031759at2759"/>
<keyword evidence="3" id="KW-1185">Reference proteome</keyword>
<reference evidence="2" key="1">
    <citation type="submission" date="2021-04" db="EMBL/GenBank/DDBJ databases">
        <authorList>
            <consortium name="Wellcome Sanger Institute Data Sharing"/>
        </authorList>
    </citation>
    <scope>NUCLEOTIDE SEQUENCE [LARGE SCALE GENOMIC DNA]</scope>
</reference>
<keyword evidence="1" id="KW-0175">Coiled coil</keyword>
<feature type="coiled-coil region" evidence="1">
    <location>
        <begin position="50"/>
        <end position="96"/>
    </location>
</feature>
<dbReference type="OMA" id="HESINYW"/>
<dbReference type="PANTHER" id="PTHR35347:SF1">
    <property type="entry name" value="COILED-COIL DOMAIN-CONTAINING PROTEIN 175"/>
    <property type="match status" value="1"/>
</dbReference>
<dbReference type="Proteomes" id="UP000265040">
    <property type="component" value="Chromosome 1"/>
</dbReference>
<evidence type="ECO:0000313" key="2">
    <source>
        <dbReference type="Ensembl" id="ENSATEP00000033327.1"/>
    </source>
</evidence>
<accession>A0A3Q1JEC4</accession>
<feature type="coiled-coil region" evidence="1">
    <location>
        <begin position="330"/>
        <end position="357"/>
    </location>
</feature>
<dbReference type="STRING" id="64144.ENSATEP00000033327"/>